<feature type="transmembrane region" description="Helical" evidence="2">
    <location>
        <begin position="147"/>
        <end position="171"/>
    </location>
</feature>
<keyword evidence="2" id="KW-0472">Membrane</keyword>
<evidence type="ECO:0000313" key="3">
    <source>
        <dbReference type="EMBL" id="NEB85291.1"/>
    </source>
</evidence>
<feature type="region of interest" description="Disordered" evidence="1">
    <location>
        <begin position="213"/>
        <end position="245"/>
    </location>
</feature>
<dbReference type="EMBL" id="JAAGMK010000382">
    <property type="protein sequence ID" value="NEB85291.1"/>
    <property type="molecule type" value="Genomic_DNA"/>
</dbReference>
<feature type="transmembrane region" description="Helical" evidence="2">
    <location>
        <begin position="116"/>
        <end position="135"/>
    </location>
</feature>
<reference evidence="3" key="1">
    <citation type="submission" date="2020-01" db="EMBL/GenBank/DDBJ databases">
        <title>Insect and environment-associated Actinomycetes.</title>
        <authorList>
            <person name="Currrie C."/>
            <person name="Chevrette M."/>
            <person name="Carlson C."/>
            <person name="Stubbendieck R."/>
            <person name="Wendt-Pienkowski E."/>
        </authorList>
    </citation>
    <scope>NUCLEOTIDE SEQUENCE</scope>
    <source>
        <strain evidence="3">SID505</strain>
    </source>
</reference>
<comment type="caution">
    <text evidence="3">The sequence shown here is derived from an EMBL/GenBank/DDBJ whole genome shotgun (WGS) entry which is preliminary data.</text>
</comment>
<evidence type="ECO:0000256" key="1">
    <source>
        <dbReference type="SAM" id="MobiDB-lite"/>
    </source>
</evidence>
<gene>
    <name evidence="3" type="ORF">G3I43_14025</name>
</gene>
<organism evidence="3">
    <name type="scientific">Streptomyces anulatus</name>
    <name type="common">Streptomyces chrysomallus</name>
    <dbReference type="NCBI Taxonomy" id="1892"/>
    <lineage>
        <taxon>Bacteria</taxon>
        <taxon>Bacillati</taxon>
        <taxon>Actinomycetota</taxon>
        <taxon>Actinomycetes</taxon>
        <taxon>Kitasatosporales</taxon>
        <taxon>Streptomycetaceae</taxon>
        <taxon>Streptomyces</taxon>
    </lineage>
</organism>
<keyword evidence="2" id="KW-1133">Transmembrane helix</keyword>
<evidence type="ECO:0000256" key="2">
    <source>
        <dbReference type="SAM" id="Phobius"/>
    </source>
</evidence>
<feature type="transmembrane region" description="Helical" evidence="2">
    <location>
        <begin position="46"/>
        <end position="78"/>
    </location>
</feature>
<keyword evidence="2" id="KW-0812">Transmembrane</keyword>
<feature type="transmembrane region" description="Helical" evidence="2">
    <location>
        <begin position="12"/>
        <end position="34"/>
    </location>
</feature>
<proteinExistence type="predicted"/>
<protein>
    <submittedName>
        <fullName evidence="3">Uncharacterized protein</fullName>
    </submittedName>
</protein>
<name>A0A6G3SQU7_STRAQ</name>
<dbReference type="AlphaFoldDB" id="A0A6G3SQU7"/>
<dbReference type="RefSeq" id="WP_164257535.1">
    <property type="nucleotide sequence ID" value="NZ_JAAGMK010000382.1"/>
</dbReference>
<feature type="transmembrane region" description="Helical" evidence="2">
    <location>
        <begin position="90"/>
        <end position="110"/>
    </location>
</feature>
<sequence length="304" mass="31622">MKKKRLFGLSLLLSILTLLIEAVIALIVAVVYGFTQESPNAGGGSALFILFVPVLAVFGIAVAGALSVVLVFPTAWLSDVLGRRFGGREAWWWVPVVAAAVSFVPGVALSGGAGPVGIAVAWLLTTAALTVPALLWRSRRERVFGPVTLWGLVAVVLTAVVGGAGLATGVFPEYRPPTVTSADIVGRWSDGHGGTLTFTADGRVSAVDVELDVTGTDSDSDTDSDATAGDGDGDGARDSCTGQGTWTYEPGTGAWSQMVDVTVDQCTFDYWNVGGTESRPALYQYIGDPDSGDLYRLTRTSGGS</sequence>
<accession>A0A6G3SQU7</accession>